<dbReference type="Pfam" id="PF00501">
    <property type="entry name" value="AMP-binding"/>
    <property type="match status" value="1"/>
</dbReference>
<dbReference type="PANTHER" id="PTHR43201:SF32">
    <property type="entry name" value="2-SUCCINYLBENZOATE--COA LIGASE, CHLOROPLASTIC_PEROXISOMAL"/>
    <property type="match status" value="1"/>
</dbReference>
<protein>
    <submittedName>
        <fullName evidence="3">Long-chain fatty acid--CoA ligase</fullName>
    </submittedName>
</protein>
<proteinExistence type="predicted"/>
<dbReference type="Pfam" id="PF13193">
    <property type="entry name" value="AMP-binding_C"/>
    <property type="match status" value="1"/>
</dbReference>
<dbReference type="PROSITE" id="PS00455">
    <property type="entry name" value="AMP_BINDING"/>
    <property type="match status" value="1"/>
</dbReference>
<evidence type="ECO:0000313" key="4">
    <source>
        <dbReference type="Proteomes" id="UP001499882"/>
    </source>
</evidence>
<dbReference type="Proteomes" id="UP001499882">
    <property type="component" value="Unassembled WGS sequence"/>
</dbReference>
<dbReference type="SUPFAM" id="SSF56801">
    <property type="entry name" value="Acetyl-CoA synthetase-like"/>
    <property type="match status" value="1"/>
</dbReference>
<dbReference type="GO" id="GO:0016874">
    <property type="term" value="F:ligase activity"/>
    <property type="evidence" value="ECO:0007669"/>
    <property type="project" value="UniProtKB-KW"/>
</dbReference>
<dbReference type="InterPro" id="IPR042099">
    <property type="entry name" value="ANL_N_sf"/>
</dbReference>
<dbReference type="EMBL" id="BAABKN010000010">
    <property type="protein sequence ID" value="GAA4733890.1"/>
    <property type="molecule type" value="Genomic_DNA"/>
</dbReference>
<dbReference type="Gene3D" id="3.30.300.30">
    <property type="match status" value="1"/>
</dbReference>
<dbReference type="PANTHER" id="PTHR43201">
    <property type="entry name" value="ACYL-COA SYNTHETASE"/>
    <property type="match status" value="1"/>
</dbReference>
<dbReference type="InterPro" id="IPR045851">
    <property type="entry name" value="AMP-bd_C_sf"/>
</dbReference>
<evidence type="ECO:0000313" key="3">
    <source>
        <dbReference type="EMBL" id="GAA4733890.1"/>
    </source>
</evidence>
<dbReference type="InterPro" id="IPR020845">
    <property type="entry name" value="AMP-binding_CS"/>
</dbReference>
<evidence type="ECO:0000259" key="1">
    <source>
        <dbReference type="Pfam" id="PF00501"/>
    </source>
</evidence>
<dbReference type="Gene3D" id="3.40.50.12780">
    <property type="entry name" value="N-terminal domain of ligase-like"/>
    <property type="match status" value="1"/>
</dbReference>
<reference evidence="4" key="1">
    <citation type="journal article" date="2019" name="Int. J. Syst. Evol. Microbiol.">
        <title>The Global Catalogue of Microorganisms (GCM) 10K type strain sequencing project: providing services to taxonomists for standard genome sequencing and annotation.</title>
        <authorList>
            <consortium name="The Broad Institute Genomics Platform"/>
            <consortium name="The Broad Institute Genome Sequencing Center for Infectious Disease"/>
            <person name="Wu L."/>
            <person name="Ma J."/>
        </authorList>
    </citation>
    <scope>NUCLEOTIDE SEQUENCE [LARGE SCALE GENOMIC DNA]</scope>
    <source>
        <strain evidence="4">JCM 18532</strain>
    </source>
</reference>
<name>A0ABP8YN91_9ACTN</name>
<evidence type="ECO:0000259" key="2">
    <source>
        <dbReference type="Pfam" id="PF13193"/>
    </source>
</evidence>
<sequence length="455" mass="49398">MGAGDRVVLLLDNDLGYLAADIAVISHGAVKTPLNMMMSAPEVLRALKFVEPTAIILDAIGRQRCPEIPAGVAVIELSAGWTNEVTPSALPPESNVTAAEPAGIFLSGGTTGLPKGIVHSQDTILHNLWAHLIDAGIDSDSKLLLMTPLPHSAGLFAASALLAGAHVHIESGFDAQRWISLVEEHDITWSYGVPTMIRRILDLADVSGWSPSSMRTFQYGSAPMSPGLLRRALNTFGPTLQQLYAQTECPQYATLLRKSDHVAALDRPDLLSSAGRASTMCEVSIRDDQGQPVPAGEVGEVCLRSPYVMTSYWKDPGAFADRFYGDWLRTGDVGSMDSQGYLFLFDRLSDMVISGGMNVFSIEVEAALSLHPSVAQAAVIGLPDEEWGERVHAIVVPRDHTADLDLEGHCREHLAAYKRPKTYEVVEALPLTTYGKVDKKALRQPYWPDTARRIH</sequence>
<keyword evidence="3" id="KW-0436">Ligase</keyword>
<keyword evidence="4" id="KW-1185">Reference proteome</keyword>
<dbReference type="InterPro" id="IPR025110">
    <property type="entry name" value="AMP-bd_C"/>
</dbReference>
<organism evidence="3 4">
    <name type="scientific">Nocardioides endophyticus</name>
    <dbReference type="NCBI Taxonomy" id="1353775"/>
    <lineage>
        <taxon>Bacteria</taxon>
        <taxon>Bacillati</taxon>
        <taxon>Actinomycetota</taxon>
        <taxon>Actinomycetes</taxon>
        <taxon>Propionibacteriales</taxon>
        <taxon>Nocardioidaceae</taxon>
        <taxon>Nocardioides</taxon>
    </lineage>
</organism>
<accession>A0ABP8YN91</accession>
<feature type="domain" description="AMP-dependent synthetase/ligase" evidence="1">
    <location>
        <begin position="2"/>
        <end position="313"/>
    </location>
</feature>
<dbReference type="InterPro" id="IPR000873">
    <property type="entry name" value="AMP-dep_synth/lig_dom"/>
</dbReference>
<comment type="caution">
    <text evidence="3">The sequence shown here is derived from an EMBL/GenBank/DDBJ whole genome shotgun (WGS) entry which is preliminary data.</text>
</comment>
<gene>
    <name evidence="3" type="ORF">GCM10023350_16790</name>
</gene>
<feature type="domain" description="AMP-binding enzyme C-terminal" evidence="2">
    <location>
        <begin position="363"/>
        <end position="436"/>
    </location>
</feature>